<dbReference type="EMBL" id="JACXVP010000009">
    <property type="protein sequence ID" value="KAG5586426.1"/>
    <property type="molecule type" value="Genomic_DNA"/>
</dbReference>
<protein>
    <submittedName>
        <fullName evidence="1">Uncharacterized protein</fullName>
    </submittedName>
</protein>
<evidence type="ECO:0000313" key="2">
    <source>
        <dbReference type="Proteomes" id="UP000824120"/>
    </source>
</evidence>
<comment type="caution">
    <text evidence="1">The sequence shown here is derived from an EMBL/GenBank/DDBJ whole genome shotgun (WGS) entry which is preliminary data.</text>
</comment>
<proteinExistence type="predicted"/>
<sequence length="93" mass="10794">MLLLSLNLHLKQAFSPNVPDCQLWRKPNLVMKLDRRRTTEWIGDKELDRLKLQGLNDEELRENGDGEEQLAQVGDARLTPLSDQKAKIWESIN</sequence>
<gene>
    <name evidence="1" type="ORF">H5410_046860</name>
</gene>
<dbReference type="Proteomes" id="UP000824120">
    <property type="component" value="Chromosome 9"/>
</dbReference>
<reference evidence="1 2" key="1">
    <citation type="submission" date="2020-09" db="EMBL/GenBank/DDBJ databases">
        <title>De no assembly of potato wild relative species, Solanum commersonii.</title>
        <authorList>
            <person name="Cho K."/>
        </authorList>
    </citation>
    <scope>NUCLEOTIDE SEQUENCE [LARGE SCALE GENOMIC DNA]</scope>
    <source>
        <strain evidence="1">LZ3.2</strain>
        <tissue evidence="1">Leaf</tissue>
    </source>
</reference>
<keyword evidence="2" id="KW-1185">Reference proteome</keyword>
<name>A0A9J5XFJ4_SOLCO</name>
<dbReference type="AlphaFoldDB" id="A0A9J5XFJ4"/>
<evidence type="ECO:0000313" key="1">
    <source>
        <dbReference type="EMBL" id="KAG5586426.1"/>
    </source>
</evidence>
<organism evidence="1 2">
    <name type="scientific">Solanum commersonii</name>
    <name type="common">Commerson's wild potato</name>
    <name type="synonym">Commerson's nightshade</name>
    <dbReference type="NCBI Taxonomy" id="4109"/>
    <lineage>
        <taxon>Eukaryota</taxon>
        <taxon>Viridiplantae</taxon>
        <taxon>Streptophyta</taxon>
        <taxon>Embryophyta</taxon>
        <taxon>Tracheophyta</taxon>
        <taxon>Spermatophyta</taxon>
        <taxon>Magnoliopsida</taxon>
        <taxon>eudicotyledons</taxon>
        <taxon>Gunneridae</taxon>
        <taxon>Pentapetalae</taxon>
        <taxon>asterids</taxon>
        <taxon>lamiids</taxon>
        <taxon>Solanales</taxon>
        <taxon>Solanaceae</taxon>
        <taxon>Solanoideae</taxon>
        <taxon>Solaneae</taxon>
        <taxon>Solanum</taxon>
    </lineage>
</organism>
<accession>A0A9J5XFJ4</accession>